<dbReference type="InterPro" id="IPR019760">
    <property type="entry name" value="DNA-dir_DNA_pol_A_CS"/>
</dbReference>
<evidence type="ECO:0000256" key="8">
    <source>
        <dbReference type="ARBA" id="ARBA00022722"/>
    </source>
</evidence>
<dbReference type="InterPro" id="IPR008918">
    <property type="entry name" value="HhH2"/>
</dbReference>
<dbReference type="InterPro" id="IPR020046">
    <property type="entry name" value="5-3_exonucl_a-hlix_arch_N"/>
</dbReference>
<dbReference type="InterPro" id="IPR036279">
    <property type="entry name" value="5-3_exonuclease_C_sf"/>
</dbReference>
<dbReference type="FunFam" id="1.10.150.20:FF:000003">
    <property type="entry name" value="DNA polymerase I"/>
    <property type="match status" value="1"/>
</dbReference>
<dbReference type="Gene3D" id="3.30.420.10">
    <property type="entry name" value="Ribonuclease H-like superfamily/Ribonuclease H"/>
    <property type="match status" value="1"/>
</dbReference>
<dbReference type="SUPFAM" id="SSF88723">
    <property type="entry name" value="PIN domain-like"/>
    <property type="match status" value="1"/>
</dbReference>
<dbReference type="GO" id="GO:0006261">
    <property type="term" value="P:DNA-templated DNA replication"/>
    <property type="evidence" value="ECO:0007669"/>
    <property type="project" value="UniProtKB-UniRule"/>
</dbReference>
<name>A0A068TGL1_NEOGA</name>
<dbReference type="Pfam" id="PF00476">
    <property type="entry name" value="DNA_pol_A"/>
    <property type="match status" value="1"/>
</dbReference>
<dbReference type="InterPro" id="IPR013520">
    <property type="entry name" value="Ribonucl_H"/>
</dbReference>
<evidence type="ECO:0000256" key="15">
    <source>
        <dbReference type="ARBA" id="ARBA00049244"/>
    </source>
</evidence>
<dbReference type="InterPro" id="IPR001098">
    <property type="entry name" value="DNA-dir_DNA_pol_A_palm_dom"/>
</dbReference>
<evidence type="ECO:0000256" key="14">
    <source>
        <dbReference type="ARBA" id="ARBA00023204"/>
    </source>
</evidence>
<evidence type="ECO:0000256" key="16">
    <source>
        <dbReference type="NCBIfam" id="TIGR00593"/>
    </source>
</evidence>
<comment type="function">
    <text evidence="17">In addition to polymerase activity, this DNA polymerase exhibits 3'-5' and 5'-3' exonuclease activity.</text>
</comment>
<feature type="domain" description="5'-3' exonuclease" evidence="20">
    <location>
        <begin position="13"/>
        <end position="276"/>
    </location>
</feature>
<evidence type="ECO:0000256" key="17">
    <source>
        <dbReference type="RuleBase" id="RU004460"/>
    </source>
</evidence>
<dbReference type="SMART" id="SM00482">
    <property type="entry name" value="POLAc"/>
    <property type="match status" value="1"/>
</dbReference>
<dbReference type="GO" id="GO:0006302">
    <property type="term" value="P:double-strand break repair"/>
    <property type="evidence" value="ECO:0007669"/>
    <property type="project" value="TreeGrafter"/>
</dbReference>
<feature type="region of interest" description="Disordered" evidence="18">
    <location>
        <begin position="328"/>
        <end position="354"/>
    </location>
</feature>
<evidence type="ECO:0000256" key="3">
    <source>
        <dbReference type="ARBA" id="ARBA00012417"/>
    </source>
</evidence>
<dbReference type="SUPFAM" id="SSF56672">
    <property type="entry name" value="DNA/RNA polymerases"/>
    <property type="match status" value="1"/>
</dbReference>
<keyword evidence="8" id="KW-0540">Nuclease</keyword>
<dbReference type="SUPFAM" id="SSF47807">
    <property type="entry name" value="5' to 3' exonuclease, C-terminal subdomain"/>
    <property type="match status" value="1"/>
</dbReference>
<dbReference type="FunFam" id="1.10.150.20:FF:000002">
    <property type="entry name" value="DNA polymerase I"/>
    <property type="match status" value="1"/>
</dbReference>
<dbReference type="EC" id="2.7.7.7" evidence="3 16"/>
<feature type="domain" description="3'-5' exonuclease" evidence="19">
    <location>
        <begin position="384"/>
        <end position="587"/>
    </location>
</feature>
<evidence type="ECO:0000256" key="12">
    <source>
        <dbReference type="ARBA" id="ARBA00022932"/>
    </source>
</evidence>
<dbReference type="PANTHER" id="PTHR10133">
    <property type="entry name" value="DNA POLYMERASE I"/>
    <property type="match status" value="1"/>
</dbReference>
<evidence type="ECO:0000256" key="1">
    <source>
        <dbReference type="ARBA" id="ARBA00007705"/>
    </source>
</evidence>
<dbReference type="EMBL" id="HG938355">
    <property type="protein sequence ID" value="CDN56595.1"/>
    <property type="molecule type" value="Genomic_DNA"/>
</dbReference>
<dbReference type="PROSITE" id="PS00447">
    <property type="entry name" value="DNA_POLYMERASE_A"/>
    <property type="match status" value="1"/>
</dbReference>
<dbReference type="GO" id="GO:0003887">
    <property type="term" value="F:DNA-directed DNA polymerase activity"/>
    <property type="evidence" value="ECO:0007669"/>
    <property type="project" value="UniProtKB-UniRule"/>
</dbReference>
<comment type="catalytic activity">
    <reaction evidence="15 17">
        <text>DNA(n) + a 2'-deoxyribonucleoside 5'-triphosphate = DNA(n+1) + diphosphate</text>
        <dbReference type="Rhea" id="RHEA:22508"/>
        <dbReference type="Rhea" id="RHEA-COMP:17339"/>
        <dbReference type="Rhea" id="RHEA-COMP:17340"/>
        <dbReference type="ChEBI" id="CHEBI:33019"/>
        <dbReference type="ChEBI" id="CHEBI:61560"/>
        <dbReference type="ChEBI" id="CHEBI:173112"/>
        <dbReference type="EC" id="2.7.7.7"/>
    </reaction>
</comment>
<dbReference type="FunFam" id="3.40.50.1010:FF:000001">
    <property type="entry name" value="DNA polymerase I"/>
    <property type="match status" value="1"/>
</dbReference>
<dbReference type="NCBIfam" id="NF004397">
    <property type="entry name" value="PRK05755.1"/>
    <property type="match status" value="1"/>
</dbReference>
<evidence type="ECO:0000259" key="21">
    <source>
        <dbReference type="SMART" id="SM00479"/>
    </source>
</evidence>
<dbReference type="SMART" id="SM00479">
    <property type="entry name" value="EXOIII"/>
    <property type="match status" value="1"/>
</dbReference>
<dbReference type="InterPro" id="IPR018320">
    <property type="entry name" value="DNA_polymerase_1"/>
</dbReference>
<dbReference type="GO" id="GO:0008408">
    <property type="term" value="F:3'-5' exonuclease activity"/>
    <property type="evidence" value="ECO:0007669"/>
    <property type="project" value="UniProtKB-UniRule"/>
</dbReference>
<dbReference type="CDD" id="cd09898">
    <property type="entry name" value="H3TH_53EXO"/>
    <property type="match status" value="1"/>
</dbReference>
<dbReference type="Pfam" id="PF01612">
    <property type="entry name" value="DNA_pol_A_exo1"/>
    <property type="match status" value="1"/>
</dbReference>
<dbReference type="CDD" id="cd08637">
    <property type="entry name" value="DNA_pol_A_pol_I_C"/>
    <property type="match status" value="1"/>
</dbReference>
<reference evidence="24" key="1">
    <citation type="journal article" date="2014" name="BMC Genomics">
        <title>Genome sequencing of two Neorhizobium galegae strains reveals a noeT gene responsible for the unusual acetylation of the nodulation factors.</title>
        <authorList>
            <person name="Osterman J."/>
            <person name="Marsh J."/>
            <person name="Laine P.K."/>
            <person name="Zeng Z."/>
            <person name="Alatalo E."/>
            <person name="Sullivan J.T."/>
            <person name="Young J.P."/>
            <person name="Thomas-Oates J."/>
            <person name="Paulin L."/>
            <person name="Lindstrom K."/>
        </authorList>
    </citation>
    <scope>NUCLEOTIDE SEQUENCE [LARGE SCALE GENOMIC DNA]</scope>
    <source>
        <strain evidence="24">HAMBI 1141</strain>
    </source>
</reference>
<dbReference type="PRINTS" id="PR00868">
    <property type="entry name" value="DNAPOLI"/>
</dbReference>
<dbReference type="InterPro" id="IPR012337">
    <property type="entry name" value="RNaseH-like_sf"/>
</dbReference>
<dbReference type="eggNOG" id="COG0749">
    <property type="taxonomic scope" value="Bacteria"/>
</dbReference>
<evidence type="ECO:0000256" key="7">
    <source>
        <dbReference type="ARBA" id="ARBA00022705"/>
    </source>
</evidence>
<dbReference type="GO" id="GO:0003677">
    <property type="term" value="F:DNA binding"/>
    <property type="evidence" value="ECO:0007669"/>
    <property type="project" value="UniProtKB-UniRule"/>
</dbReference>
<dbReference type="InterPro" id="IPR020045">
    <property type="entry name" value="DNA_polI_H3TH"/>
</dbReference>
<evidence type="ECO:0000256" key="10">
    <source>
        <dbReference type="ARBA" id="ARBA00022801"/>
    </source>
</evidence>
<dbReference type="KEGG" id="ngl:RG1141_CH42820"/>
<evidence type="ECO:0000256" key="6">
    <source>
        <dbReference type="ARBA" id="ARBA00022695"/>
    </source>
</evidence>
<dbReference type="CDD" id="cd06139">
    <property type="entry name" value="DNA_polA_I_Ecoli_like_exo"/>
    <property type="match status" value="1"/>
</dbReference>
<keyword evidence="9 17" id="KW-0227">DNA damage</keyword>
<evidence type="ECO:0000256" key="18">
    <source>
        <dbReference type="SAM" id="MobiDB-lite"/>
    </source>
</evidence>
<dbReference type="InterPro" id="IPR002562">
    <property type="entry name" value="3'-5'_exonuclease_dom"/>
</dbReference>
<dbReference type="GO" id="GO:0008409">
    <property type="term" value="F:5'-3' exonuclease activity"/>
    <property type="evidence" value="ECO:0007669"/>
    <property type="project" value="UniProtKB-UniRule"/>
</dbReference>
<accession>A0A068TGL1</accession>
<evidence type="ECO:0000259" key="22">
    <source>
        <dbReference type="SMART" id="SM00482"/>
    </source>
</evidence>
<evidence type="ECO:0000259" key="20">
    <source>
        <dbReference type="SMART" id="SM00475"/>
    </source>
</evidence>
<dbReference type="Gene3D" id="1.10.150.20">
    <property type="entry name" value="5' to 3' exonuclease, C-terminal subdomain"/>
    <property type="match status" value="2"/>
</dbReference>
<evidence type="ECO:0000256" key="11">
    <source>
        <dbReference type="ARBA" id="ARBA00022839"/>
    </source>
</evidence>
<feature type="domain" description="DNA-directed DNA polymerase family A palm" evidence="22">
    <location>
        <begin position="756"/>
        <end position="964"/>
    </location>
</feature>
<dbReference type="SMART" id="SM00475">
    <property type="entry name" value="53EXOc"/>
    <property type="match status" value="1"/>
</dbReference>
<dbReference type="eggNOG" id="COG0258">
    <property type="taxonomic scope" value="Bacteria"/>
</dbReference>
<protein>
    <recommendedName>
        <fullName evidence="4 16">DNA polymerase I</fullName>
        <ecNumber evidence="3 16">2.7.7.7</ecNumber>
    </recommendedName>
</protein>
<dbReference type="FunFam" id="3.30.420.10:FF:000026">
    <property type="entry name" value="DNA polymerase I"/>
    <property type="match status" value="1"/>
</dbReference>
<dbReference type="InterPro" id="IPR043502">
    <property type="entry name" value="DNA/RNA_pol_sf"/>
</dbReference>
<keyword evidence="10 17" id="KW-0378">Hydrolase</keyword>
<dbReference type="FunFam" id="1.20.1060.10:FF:000001">
    <property type="entry name" value="DNA polymerase I"/>
    <property type="match status" value="1"/>
</dbReference>
<keyword evidence="13 17" id="KW-0238">DNA-binding</keyword>
<keyword evidence="12 17" id="KW-0239">DNA-directed DNA polymerase</keyword>
<dbReference type="SMART" id="SM00279">
    <property type="entry name" value="HhH2"/>
    <property type="match status" value="1"/>
</dbReference>
<dbReference type="SMART" id="SM00474">
    <property type="entry name" value="35EXOc"/>
    <property type="match status" value="1"/>
</dbReference>
<comment type="subunit">
    <text evidence="2">Single-chain monomer with multiple functions.</text>
</comment>
<gene>
    <name evidence="17" type="primary">polA</name>
    <name evidence="23" type="ORF">RG1141_CH42820</name>
</gene>
<comment type="similarity">
    <text evidence="1 17">Belongs to the DNA polymerase type-A family.</text>
</comment>
<dbReference type="CDD" id="cd09859">
    <property type="entry name" value="PIN_53EXO"/>
    <property type="match status" value="1"/>
</dbReference>
<keyword evidence="5 17" id="KW-0808">Transferase</keyword>
<evidence type="ECO:0000259" key="19">
    <source>
        <dbReference type="SMART" id="SM00474"/>
    </source>
</evidence>
<evidence type="ECO:0000256" key="2">
    <source>
        <dbReference type="ARBA" id="ARBA00011541"/>
    </source>
</evidence>
<sequence>MPHAIPCAMKKGDHLFLIDGSGFIFRAFHALPPLTRKSDGLPVGAVSGFCNMLWKLLTDARDTSVGVTPSHFAVIFDYSSKTFRKDLYDAYKANRSAPPEELIPQFGLIRQATRAFNLPCIETEGFEADDIIATYARQAEATGADVTIVSSDKDLMQLVTPNVHMYDSMKDKQIGIPDVIEKWGVPPEKMIDLQAMVGDSVDNVPGIPGIGPKTAAQLLEEFGDLDTLLARAGEIKQVKRRENIVANADLARLSRRLVSLRLDVPLDLDLDALVLEPQDGPKLVGFLKTMEFGTLTRRVAAACNCDADAIEPAVVNVEWGQAARGPDLDAGGAAAVDTGEAAAEAPPHPAKAPVAKGMEAATPTALAEARIEAFAKAKLDPSCYVTIRDLTVLDDWIRAAQETGLVAFDTETTSLDPMQAELVGFSLALADNIANPSGLEVRAAYVPLIHKTGVGDLLGGGLVENQISTREALARLKPLLEDPSVLKVAQNLKFDYLLMRRHGITVEGYDDTMLMSYVLEAGKANHGMDALSERWLNHKPITFKEVAGSGKAGVTFDFVDIDKATAYAAEDADVTLRLWMVLKPQLAAAGLTRIYERLERPLVSVLARMEERGITIDRQILSRLSGELAQRAAAFEDEIYELAGEKFTIGSPKQLGDILFGKMGLPGGAKTKTGQWSTSASVLEDLAAEGHPLPRKIVDWRQLTKLKSTYTDALPGYVHPETKRVHTCYSLASTTTGRLSSSEPNLQNIPVRTAEGRKIRTAFISTPGHKLVSADYSQIELRVLAHVADIPQLRQAFADGIDIHAMTASEMFGVPVEGMPSEVRRRAKAINFGIIYGISAFGLANQLSIERSEAGDYIKKYFERFPGIRDYMESTKTFARENGYVETIFGRRAHYPEIKSSNPSVRAFNERASINAPIQGSAADIIRRAMAKMESALQTAGLNGKARMLLQVHDELIFEVEDEEIGQTLPVIISTMEHAAMPAISMRVPLKVDARAASNWDEAH</sequence>
<dbReference type="Gene3D" id="3.40.50.1010">
    <property type="entry name" value="5'-nuclease"/>
    <property type="match status" value="1"/>
</dbReference>
<dbReference type="InterPro" id="IPR002421">
    <property type="entry name" value="5-3_exonuclease"/>
</dbReference>
<dbReference type="Proteomes" id="UP000028186">
    <property type="component" value="Chromosome I"/>
</dbReference>
<dbReference type="SUPFAM" id="SSF53098">
    <property type="entry name" value="Ribonuclease H-like"/>
    <property type="match status" value="1"/>
</dbReference>
<keyword evidence="6 17" id="KW-0548">Nucleotidyltransferase</keyword>
<evidence type="ECO:0000256" key="5">
    <source>
        <dbReference type="ARBA" id="ARBA00022679"/>
    </source>
</evidence>
<proteinExistence type="inferred from homology"/>
<dbReference type="InterPro" id="IPR002298">
    <property type="entry name" value="DNA_polymerase_A"/>
</dbReference>
<dbReference type="PATRIC" id="fig|1028801.3.peg.4351"/>
<dbReference type="Gene3D" id="1.20.1060.10">
    <property type="entry name" value="Taq DNA Polymerase, Chain T, domain 4"/>
    <property type="match status" value="1"/>
</dbReference>
<dbReference type="AlphaFoldDB" id="A0A068TGL1"/>
<organism evidence="23 24">
    <name type="scientific">Neorhizobium galegae bv. officinalis bv. officinalis str. HAMBI 1141</name>
    <dbReference type="NCBI Taxonomy" id="1028801"/>
    <lineage>
        <taxon>Bacteria</taxon>
        <taxon>Pseudomonadati</taxon>
        <taxon>Pseudomonadota</taxon>
        <taxon>Alphaproteobacteria</taxon>
        <taxon>Hyphomicrobiales</taxon>
        <taxon>Rhizobiaceae</taxon>
        <taxon>Rhizobium/Agrobacterium group</taxon>
        <taxon>Neorhizobium</taxon>
    </lineage>
</organism>
<evidence type="ECO:0000256" key="13">
    <source>
        <dbReference type="ARBA" id="ARBA00023125"/>
    </source>
</evidence>
<dbReference type="Gene3D" id="3.30.70.370">
    <property type="match status" value="1"/>
</dbReference>
<dbReference type="PANTHER" id="PTHR10133:SF27">
    <property type="entry name" value="DNA POLYMERASE NU"/>
    <property type="match status" value="1"/>
</dbReference>
<dbReference type="Pfam" id="PF01367">
    <property type="entry name" value="5_3_exonuc"/>
    <property type="match status" value="1"/>
</dbReference>
<dbReference type="InterPro" id="IPR029060">
    <property type="entry name" value="PIN-like_dom_sf"/>
</dbReference>
<evidence type="ECO:0000256" key="4">
    <source>
        <dbReference type="ARBA" id="ARBA00020311"/>
    </source>
</evidence>
<keyword evidence="7 17" id="KW-0235">DNA replication</keyword>
<dbReference type="Pfam" id="PF02739">
    <property type="entry name" value="5_3_exonuc_N"/>
    <property type="match status" value="1"/>
</dbReference>
<keyword evidence="11 17" id="KW-0269">Exonuclease</keyword>
<keyword evidence="14 17" id="KW-0234">DNA repair</keyword>
<dbReference type="NCBIfam" id="TIGR00593">
    <property type="entry name" value="pola"/>
    <property type="match status" value="1"/>
</dbReference>
<evidence type="ECO:0000313" key="24">
    <source>
        <dbReference type="Proteomes" id="UP000028186"/>
    </source>
</evidence>
<dbReference type="HOGENOM" id="CLU_004675_0_0_5"/>
<evidence type="ECO:0000313" key="23">
    <source>
        <dbReference type="EMBL" id="CDN56595.1"/>
    </source>
</evidence>
<feature type="domain" description="Exonuclease" evidence="21">
    <location>
        <begin position="404"/>
        <end position="588"/>
    </location>
</feature>
<evidence type="ECO:0000256" key="9">
    <source>
        <dbReference type="ARBA" id="ARBA00022763"/>
    </source>
</evidence>
<dbReference type="InterPro" id="IPR036397">
    <property type="entry name" value="RNaseH_sf"/>
</dbReference>